<keyword evidence="4" id="KW-0488">Methylation</keyword>
<dbReference type="Pfam" id="PF07963">
    <property type="entry name" value="N_methyl"/>
    <property type="match status" value="1"/>
</dbReference>
<evidence type="ECO:0000256" key="2">
    <source>
        <dbReference type="ARBA" id="ARBA00021549"/>
    </source>
</evidence>
<dbReference type="OrthoDB" id="8929668at2"/>
<evidence type="ECO:0000259" key="12">
    <source>
        <dbReference type="Pfam" id="PF12019"/>
    </source>
</evidence>
<protein>
    <recommendedName>
        <fullName evidence="2">Type II secretion system protein H</fullName>
    </recommendedName>
    <alternativeName>
        <fullName evidence="10">General secretion pathway protein H</fullName>
    </alternativeName>
</protein>
<evidence type="ECO:0000313" key="13">
    <source>
        <dbReference type="EMBL" id="MTW09320.1"/>
    </source>
</evidence>
<organism evidence="13 14">
    <name type="scientific">Massilia eburnea</name>
    <dbReference type="NCBI Taxonomy" id="1776165"/>
    <lineage>
        <taxon>Bacteria</taxon>
        <taxon>Pseudomonadati</taxon>
        <taxon>Pseudomonadota</taxon>
        <taxon>Betaproteobacteria</taxon>
        <taxon>Burkholderiales</taxon>
        <taxon>Oxalobacteraceae</taxon>
        <taxon>Telluria group</taxon>
        <taxon>Massilia</taxon>
    </lineage>
</organism>
<keyword evidence="14" id="KW-1185">Reference proteome</keyword>
<name>A0A6L6QAS8_9BURK</name>
<gene>
    <name evidence="13" type="ORF">GM658_01785</name>
</gene>
<keyword evidence="5" id="KW-0997">Cell inner membrane</keyword>
<dbReference type="InterPro" id="IPR022346">
    <property type="entry name" value="T2SS_GspH"/>
</dbReference>
<evidence type="ECO:0000256" key="9">
    <source>
        <dbReference type="ARBA" id="ARBA00025772"/>
    </source>
</evidence>
<evidence type="ECO:0000256" key="6">
    <source>
        <dbReference type="ARBA" id="ARBA00022692"/>
    </source>
</evidence>
<comment type="caution">
    <text evidence="13">The sequence shown here is derived from an EMBL/GenBank/DDBJ whole genome shotgun (WGS) entry which is preliminary data.</text>
</comment>
<dbReference type="AlphaFoldDB" id="A0A6L6QAS8"/>
<dbReference type="InterPro" id="IPR012902">
    <property type="entry name" value="N_methyl_site"/>
</dbReference>
<reference evidence="13 14" key="1">
    <citation type="submission" date="2019-11" db="EMBL/GenBank/DDBJ databases">
        <title>Type strains purchased from KCTC, JCM and DSMZ.</title>
        <authorList>
            <person name="Lu H."/>
        </authorList>
    </citation>
    <scope>NUCLEOTIDE SEQUENCE [LARGE SCALE GENOMIC DNA]</scope>
    <source>
        <strain evidence="13 14">JCM 31587</strain>
    </source>
</reference>
<comment type="subcellular location">
    <subcellularLocation>
        <location evidence="1">Cell inner membrane</location>
        <topology evidence="1">Single-pass membrane protein</topology>
    </subcellularLocation>
</comment>
<keyword evidence="8 11" id="KW-0472">Membrane</keyword>
<accession>A0A6L6QAS8</accession>
<evidence type="ECO:0000256" key="10">
    <source>
        <dbReference type="ARBA" id="ARBA00030775"/>
    </source>
</evidence>
<dbReference type="Pfam" id="PF12019">
    <property type="entry name" value="GspH"/>
    <property type="match status" value="1"/>
</dbReference>
<dbReference type="Proteomes" id="UP000472320">
    <property type="component" value="Unassembled WGS sequence"/>
</dbReference>
<evidence type="ECO:0000256" key="11">
    <source>
        <dbReference type="SAM" id="Phobius"/>
    </source>
</evidence>
<dbReference type="GO" id="GO:0015628">
    <property type="term" value="P:protein secretion by the type II secretion system"/>
    <property type="evidence" value="ECO:0007669"/>
    <property type="project" value="InterPro"/>
</dbReference>
<dbReference type="GO" id="GO:0015627">
    <property type="term" value="C:type II protein secretion system complex"/>
    <property type="evidence" value="ECO:0007669"/>
    <property type="project" value="InterPro"/>
</dbReference>
<keyword evidence="3" id="KW-1003">Cell membrane</keyword>
<evidence type="ECO:0000313" key="14">
    <source>
        <dbReference type="Proteomes" id="UP000472320"/>
    </source>
</evidence>
<dbReference type="SUPFAM" id="SSF54523">
    <property type="entry name" value="Pili subunits"/>
    <property type="match status" value="1"/>
</dbReference>
<sequence>MRTPHPHQQWTPSRHRPRPRLLALIRNPAPLLHHAGAGAAAHARPAFTLLELMIALAIVSILFASALPDLSNMLAGRQLRAASSDLLAAINDTRAQAIARRRVVTLLAENGDWQQGWLVIVDANANRSADPGEQILARHKAPPGRLVIRASFTDATAPFYVAYNAAGRSCRAAYPNAANFGTITLELDGVQRNIKINMQGRARLCDPALEPSTCASI</sequence>
<evidence type="ECO:0000256" key="5">
    <source>
        <dbReference type="ARBA" id="ARBA00022519"/>
    </source>
</evidence>
<evidence type="ECO:0000256" key="7">
    <source>
        <dbReference type="ARBA" id="ARBA00022989"/>
    </source>
</evidence>
<dbReference type="EMBL" id="WNKX01000001">
    <property type="protein sequence ID" value="MTW09320.1"/>
    <property type="molecule type" value="Genomic_DNA"/>
</dbReference>
<feature type="transmembrane region" description="Helical" evidence="11">
    <location>
        <begin position="47"/>
        <end position="67"/>
    </location>
</feature>
<keyword evidence="6 11" id="KW-0812">Transmembrane</keyword>
<proteinExistence type="inferred from homology"/>
<evidence type="ECO:0000256" key="1">
    <source>
        <dbReference type="ARBA" id="ARBA00004377"/>
    </source>
</evidence>
<evidence type="ECO:0000256" key="4">
    <source>
        <dbReference type="ARBA" id="ARBA00022481"/>
    </source>
</evidence>
<feature type="domain" description="General secretion pathway GspH" evidence="12">
    <location>
        <begin position="83"/>
        <end position="200"/>
    </location>
</feature>
<dbReference type="InterPro" id="IPR045584">
    <property type="entry name" value="Pilin-like"/>
</dbReference>
<evidence type="ECO:0000256" key="3">
    <source>
        <dbReference type="ARBA" id="ARBA00022475"/>
    </source>
</evidence>
<dbReference type="GO" id="GO:0005886">
    <property type="term" value="C:plasma membrane"/>
    <property type="evidence" value="ECO:0007669"/>
    <property type="project" value="UniProtKB-SubCell"/>
</dbReference>
<keyword evidence="7 11" id="KW-1133">Transmembrane helix</keyword>
<dbReference type="RefSeq" id="WP_155452290.1">
    <property type="nucleotide sequence ID" value="NZ_WNKX01000001.1"/>
</dbReference>
<dbReference type="Gene3D" id="3.55.40.10">
    <property type="entry name" value="minor pseudopilin epsh domain"/>
    <property type="match status" value="1"/>
</dbReference>
<comment type="similarity">
    <text evidence="9">Belongs to the GSP H family.</text>
</comment>
<evidence type="ECO:0000256" key="8">
    <source>
        <dbReference type="ARBA" id="ARBA00023136"/>
    </source>
</evidence>
<dbReference type="NCBIfam" id="TIGR02532">
    <property type="entry name" value="IV_pilin_GFxxxE"/>
    <property type="match status" value="1"/>
</dbReference>